<keyword evidence="12" id="KW-1185">Reference proteome</keyword>
<proteinExistence type="inferred from homology"/>
<protein>
    <recommendedName>
        <fullName evidence="8">Beta-ketoacyl-[acyl-carrier-protein] synthase III</fullName>
        <shortName evidence="8">Beta-ketoacyl-ACP synthase III</shortName>
        <shortName evidence="8">KAS III</shortName>
        <ecNumber evidence="8">2.3.1.180</ecNumber>
    </recommendedName>
    <alternativeName>
        <fullName evidence="8">3-oxoacyl-[acyl-carrier-protein] synthase 3</fullName>
    </alternativeName>
    <alternativeName>
        <fullName evidence="8">3-oxoacyl-[acyl-carrier-protein] synthase III</fullName>
    </alternativeName>
</protein>
<comment type="subcellular location">
    <subcellularLocation>
        <location evidence="8">Cytoplasm</location>
    </subcellularLocation>
</comment>
<gene>
    <name evidence="8" type="primary">fabH</name>
    <name evidence="11" type="ORF">KQI86_18775</name>
</gene>
<dbReference type="EC" id="2.3.1.180" evidence="8"/>
<evidence type="ECO:0000256" key="7">
    <source>
        <dbReference type="ARBA" id="ARBA00023315"/>
    </source>
</evidence>
<name>A0ABS6EMU3_9CLOT</name>
<comment type="catalytic activity">
    <reaction evidence="8">
        <text>malonyl-[ACP] + acetyl-CoA + H(+) = 3-oxobutanoyl-[ACP] + CO2 + CoA</text>
        <dbReference type="Rhea" id="RHEA:12080"/>
        <dbReference type="Rhea" id="RHEA-COMP:9623"/>
        <dbReference type="Rhea" id="RHEA-COMP:9625"/>
        <dbReference type="ChEBI" id="CHEBI:15378"/>
        <dbReference type="ChEBI" id="CHEBI:16526"/>
        <dbReference type="ChEBI" id="CHEBI:57287"/>
        <dbReference type="ChEBI" id="CHEBI:57288"/>
        <dbReference type="ChEBI" id="CHEBI:78449"/>
        <dbReference type="ChEBI" id="CHEBI:78450"/>
        <dbReference type="EC" id="2.3.1.180"/>
    </reaction>
</comment>
<keyword evidence="8" id="KW-0808">Transferase</keyword>
<evidence type="ECO:0000313" key="12">
    <source>
        <dbReference type="Proteomes" id="UP000726170"/>
    </source>
</evidence>
<keyword evidence="4 8" id="KW-0443">Lipid metabolism</keyword>
<dbReference type="CDD" id="cd00830">
    <property type="entry name" value="KAS_III"/>
    <property type="match status" value="1"/>
</dbReference>
<evidence type="ECO:0000313" key="11">
    <source>
        <dbReference type="EMBL" id="MBU5486358.1"/>
    </source>
</evidence>
<comment type="caution">
    <text evidence="11">The sequence shown here is derived from an EMBL/GenBank/DDBJ whole genome shotgun (WGS) entry which is preliminary data.</text>
</comment>
<reference evidence="11 12" key="1">
    <citation type="submission" date="2021-06" db="EMBL/GenBank/DDBJ databases">
        <authorList>
            <person name="Sun Q."/>
            <person name="Li D."/>
        </authorList>
    </citation>
    <scope>NUCLEOTIDE SEQUENCE [LARGE SCALE GENOMIC DNA]</scope>
    <source>
        <strain evidence="11 12">MSJ-11</strain>
    </source>
</reference>
<evidence type="ECO:0000256" key="1">
    <source>
        <dbReference type="ARBA" id="ARBA00008642"/>
    </source>
</evidence>
<organism evidence="11 12">
    <name type="scientific">Clostridium mobile</name>
    <dbReference type="NCBI Taxonomy" id="2841512"/>
    <lineage>
        <taxon>Bacteria</taxon>
        <taxon>Bacillati</taxon>
        <taxon>Bacillota</taxon>
        <taxon>Clostridia</taxon>
        <taxon>Eubacteriales</taxon>
        <taxon>Clostridiaceae</taxon>
        <taxon>Clostridium</taxon>
    </lineage>
</organism>
<keyword evidence="6 8" id="KW-0511">Multifunctional enzyme</keyword>
<feature type="region of interest" description="ACP-binding" evidence="8">
    <location>
        <begin position="259"/>
        <end position="263"/>
    </location>
</feature>
<dbReference type="HAMAP" id="MF_01815">
    <property type="entry name" value="FabH"/>
    <property type="match status" value="1"/>
</dbReference>
<dbReference type="PANTHER" id="PTHR43091">
    <property type="entry name" value="3-OXOACYL-[ACYL-CARRIER-PROTEIN] SYNTHASE"/>
    <property type="match status" value="1"/>
</dbReference>
<evidence type="ECO:0000259" key="10">
    <source>
        <dbReference type="Pfam" id="PF08545"/>
    </source>
</evidence>
<comment type="pathway">
    <text evidence="8">Lipid metabolism; fatty acid biosynthesis.</text>
</comment>
<dbReference type="InterPro" id="IPR013747">
    <property type="entry name" value="ACP_syn_III_C"/>
</dbReference>
<evidence type="ECO:0000256" key="2">
    <source>
        <dbReference type="ARBA" id="ARBA00022516"/>
    </source>
</evidence>
<comment type="similarity">
    <text evidence="1 8">Belongs to the thiolase-like superfamily. FabH family.</text>
</comment>
<sequence length="333" mass="36214">MGEVQIIGTGSYVPERILTNDEISKIIDTNDQWIRSRTGIGERRITTGENTSKIAAKAAINALKNASINAEDIDLIIVATTTPDCYTPSTACIVQSLIGASRAVCFDISAACSGFIYALNIAYQFLRNGAMKNALIIGGETLSKILDWNDRGTCVLFGDGAGAAVLSIGNEEGVLGNYMASDGRGSDLLKCDAAPVDINNNILRKEVLGDEVYKNSKYLSMEGKEIFKFAVKVMEETIEKLLEEAKLDLSNIDYIIPHQANLRIIDHTIKKLDIDKEKFYINLQSYGNTSAASIPIALDEMNRKGLLKKGQNILMVGFGGGLTWGGSIIKWCK</sequence>
<comment type="domain">
    <text evidence="8">The last Arg residue of the ACP-binding site is essential for the weak association between ACP/AcpP and FabH.</text>
</comment>
<feature type="domain" description="Beta-ketoacyl-[acyl-carrier-protein] synthase III N-terminal" evidence="10">
    <location>
        <begin position="106"/>
        <end position="183"/>
    </location>
</feature>
<dbReference type="Proteomes" id="UP000726170">
    <property type="component" value="Unassembled WGS sequence"/>
</dbReference>
<feature type="active site" evidence="8">
    <location>
        <position position="288"/>
    </location>
</feature>
<dbReference type="EMBL" id="JAHLQF010000005">
    <property type="protein sequence ID" value="MBU5486358.1"/>
    <property type="molecule type" value="Genomic_DNA"/>
</dbReference>
<dbReference type="NCBIfam" id="NF006829">
    <property type="entry name" value="PRK09352.1"/>
    <property type="match status" value="1"/>
</dbReference>
<accession>A0ABS6EMU3</accession>
<keyword evidence="3 8" id="KW-0276">Fatty acid metabolism</keyword>
<evidence type="ECO:0000256" key="3">
    <source>
        <dbReference type="ARBA" id="ARBA00022832"/>
    </source>
</evidence>
<dbReference type="NCBIfam" id="TIGR00747">
    <property type="entry name" value="fabH"/>
    <property type="match status" value="1"/>
</dbReference>
<dbReference type="InterPro" id="IPR013751">
    <property type="entry name" value="ACP_syn_III_N"/>
</dbReference>
<keyword evidence="7 8" id="KW-0012">Acyltransferase</keyword>
<dbReference type="PANTHER" id="PTHR43091:SF1">
    <property type="entry name" value="BETA-KETOACYL-[ACYL-CARRIER-PROTEIN] SYNTHASE III, CHLOROPLASTIC"/>
    <property type="match status" value="1"/>
</dbReference>
<keyword evidence="2 8" id="KW-0444">Lipid biosynthesis</keyword>
<keyword evidence="5 8" id="KW-0275">Fatty acid biosynthesis</keyword>
<comment type="function">
    <text evidence="8">Catalyzes the condensation reaction of fatty acid synthesis by the addition to an acyl acceptor of two carbons from malonyl-ACP. Catalyzes the first condensation reaction which initiates fatty acid synthesis and may therefore play a role in governing the total rate of fatty acid production. Possesses both acetoacetyl-ACP synthase and acetyl transacylase activities. Its substrate specificity determines the biosynthesis of branched-chain and/or straight-chain of fatty acids.</text>
</comment>
<keyword evidence="8" id="KW-0963">Cytoplasm</keyword>
<dbReference type="RefSeq" id="WP_216440960.1">
    <property type="nucleotide sequence ID" value="NZ_JAHLQF010000005.1"/>
</dbReference>
<evidence type="ECO:0000256" key="8">
    <source>
        <dbReference type="HAMAP-Rule" id="MF_01815"/>
    </source>
</evidence>
<evidence type="ECO:0000256" key="4">
    <source>
        <dbReference type="ARBA" id="ARBA00023098"/>
    </source>
</evidence>
<feature type="active site" evidence="8">
    <location>
        <position position="258"/>
    </location>
</feature>
<comment type="subunit">
    <text evidence="8">Homodimer.</text>
</comment>
<feature type="active site" evidence="8">
    <location>
        <position position="112"/>
    </location>
</feature>
<evidence type="ECO:0000259" key="9">
    <source>
        <dbReference type="Pfam" id="PF08541"/>
    </source>
</evidence>
<dbReference type="InterPro" id="IPR004655">
    <property type="entry name" value="FabH"/>
</dbReference>
<feature type="domain" description="Beta-ketoacyl-[acyl-carrier-protein] synthase III C-terminal" evidence="9">
    <location>
        <begin position="242"/>
        <end position="331"/>
    </location>
</feature>
<evidence type="ECO:0000256" key="6">
    <source>
        <dbReference type="ARBA" id="ARBA00023268"/>
    </source>
</evidence>
<dbReference type="Pfam" id="PF08545">
    <property type="entry name" value="ACP_syn_III"/>
    <property type="match status" value="1"/>
</dbReference>
<evidence type="ECO:0000256" key="5">
    <source>
        <dbReference type="ARBA" id="ARBA00023160"/>
    </source>
</evidence>
<dbReference type="Pfam" id="PF08541">
    <property type="entry name" value="ACP_syn_III_C"/>
    <property type="match status" value="1"/>
</dbReference>